<evidence type="ECO:0000313" key="2">
    <source>
        <dbReference type="EMBL" id="QDV87033.1"/>
    </source>
</evidence>
<dbReference type="Proteomes" id="UP000318081">
    <property type="component" value="Chromosome"/>
</dbReference>
<sequence>MTRYIIPAGTVCKIAKDDDCSPYRRHTSREEVEIEYRDQFCGWIYGVIGETVVLVDEDKVRIEE</sequence>
<organism evidence="2 3">
    <name type="scientific">Stieleria magnilauensis</name>
    <dbReference type="NCBI Taxonomy" id="2527963"/>
    <lineage>
        <taxon>Bacteria</taxon>
        <taxon>Pseudomonadati</taxon>
        <taxon>Planctomycetota</taxon>
        <taxon>Planctomycetia</taxon>
        <taxon>Pirellulales</taxon>
        <taxon>Pirellulaceae</taxon>
        <taxon>Stieleria</taxon>
    </lineage>
</organism>
<proteinExistence type="predicted"/>
<name>A0ABX5XYB8_9BACT</name>
<dbReference type="RefSeq" id="WP_145218458.1">
    <property type="nucleotide sequence ID" value="NZ_CP036432.1"/>
</dbReference>
<dbReference type="EMBL" id="CP036432">
    <property type="protein sequence ID" value="QDV87033.1"/>
    <property type="molecule type" value="Genomic_DNA"/>
</dbReference>
<reference evidence="2 3" key="1">
    <citation type="submission" date="2019-02" db="EMBL/GenBank/DDBJ databases">
        <title>Deep-cultivation of Planctomycetes and their phenomic and genomic characterization uncovers novel biology.</title>
        <authorList>
            <person name="Wiegand S."/>
            <person name="Jogler M."/>
            <person name="Boedeker C."/>
            <person name="Pinto D."/>
            <person name="Vollmers J."/>
            <person name="Rivas-Marin E."/>
            <person name="Kohn T."/>
            <person name="Peeters S.H."/>
            <person name="Heuer A."/>
            <person name="Rast P."/>
            <person name="Oberbeckmann S."/>
            <person name="Bunk B."/>
            <person name="Jeske O."/>
            <person name="Meyerdierks A."/>
            <person name="Storesund J.E."/>
            <person name="Kallscheuer N."/>
            <person name="Luecker S."/>
            <person name="Lage O.M."/>
            <person name="Pohl T."/>
            <person name="Merkel B.J."/>
            <person name="Hornburger P."/>
            <person name="Mueller R.-W."/>
            <person name="Bruemmer F."/>
            <person name="Labrenz M."/>
            <person name="Spormann A.M."/>
            <person name="Op den Camp H."/>
            <person name="Overmann J."/>
            <person name="Amann R."/>
            <person name="Jetten M.S.M."/>
            <person name="Mascher T."/>
            <person name="Medema M.H."/>
            <person name="Devos D.P."/>
            <person name="Kaster A.-K."/>
            <person name="Ovreas L."/>
            <person name="Rohde M."/>
            <person name="Galperin M.Y."/>
            <person name="Jogler C."/>
        </authorList>
    </citation>
    <scope>NUCLEOTIDE SEQUENCE [LARGE SCALE GENOMIC DNA]</scope>
    <source>
        <strain evidence="2 3">TBK1r</strain>
    </source>
</reference>
<accession>A0ABX5XYB8</accession>
<evidence type="ECO:0000313" key="1">
    <source>
        <dbReference type="EMBL" id="QDV86955.1"/>
    </source>
</evidence>
<keyword evidence="3" id="KW-1185">Reference proteome</keyword>
<dbReference type="EMBL" id="CP036432">
    <property type="protein sequence ID" value="QDV86955.1"/>
    <property type="molecule type" value="Genomic_DNA"/>
</dbReference>
<protein>
    <submittedName>
        <fullName evidence="2">Uncharacterized protein</fullName>
    </submittedName>
</protein>
<evidence type="ECO:0000313" key="3">
    <source>
        <dbReference type="Proteomes" id="UP000318081"/>
    </source>
</evidence>
<gene>
    <name evidence="1" type="ORF">TBK1r_59820</name>
    <name evidence="2" type="ORF">TBK1r_60600</name>
</gene>